<evidence type="ECO:0000313" key="3">
    <source>
        <dbReference type="Proteomes" id="UP001063698"/>
    </source>
</evidence>
<dbReference type="InterPro" id="IPR029060">
    <property type="entry name" value="PIN-like_dom_sf"/>
</dbReference>
<dbReference type="SMART" id="SM00670">
    <property type="entry name" value="PINc"/>
    <property type="match status" value="1"/>
</dbReference>
<evidence type="ECO:0000259" key="1">
    <source>
        <dbReference type="SMART" id="SM00670"/>
    </source>
</evidence>
<proteinExistence type="predicted"/>
<feature type="domain" description="PIN" evidence="1">
    <location>
        <begin position="7"/>
        <end position="107"/>
    </location>
</feature>
<evidence type="ECO:0000313" key="2">
    <source>
        <dbReference type="EMBL" id="UXD21402.1"/>
    </source>
</evidence>
<dbReference type="InterPro" id="IPR002716">
    <property type="entry name" value="PIN_dom"/>
</dbReference>
<dbReference type="SUPFAM" id="SSF88723">
    <property type="entry name" value="PIN domain-like"/>
    <property type="match status" value="1"/>
</dbReference>
<accession>A0A977K9C2</accession>
<dbReference type="Gene3D" id="3.40.50.1010">
    <property type="entry name" value="5'-nuclease"/>
    <property type="match status" value="1"/>
</dbReference>
<dbReference type="AlphaFoldDB" id="A0A977K9C2"/>
<keyword evidence="3" id="KW-1185">Reference proteome</keyword>
<dbReference type="Pfam" id="PF18477">
    <property type="entry name" value="PIN_9"/>
    <property type="match status" value="1"/>
</dbReference>
<dbReference type="Proteomes" id="UP001063698">
    <property type="component" value="Chromosome"/>
</dbReference>
<reference evidence="2" key="1">
    <citation type="submission" date="2013-11" db="EMBL/GenBank/DDBJ databases">
        <title>Comparative genomics of Ignicoccus.</title>
        <authorList>
            <person name="Podar M."/>
        </authorList>
    </citation>
    <scope>NUCLEOTIDE SEQUENCE</scope>
    <source>
        <strain evidence="2">DSM 13166</strain>
    </source>
</reference>
<dbReference type="EMBL" id="CP006868">
    <property type="protein sequence ID" value="UXD21402.1"/>
    <property type="molecule type" value="Genomic_DNA"/>
</dbReference>
<organism evidence="2 3">
    <name type="scientific">Ignicoccus pacificus DSM 13166</name>
    <dbReference type="NCBI Taxonomy" id="940294"/>
    <lineage>
        <taxon>Archaea</taxon>
        <taxon>Thermoproteota</taxon>
        <taxon>Thermoprotei</taxon>
        <taxon>Desulfurococcales</taxon>
        <taxon>Desulfurococcaceae</taxon>
        <taxon>Ignicoccus</taxon>
    </lineage>
</organism>
<dbReference type="CDD" id="cd09879">
    <property type="entry name" value="PIN_VapC_AF0591-like"/>
    <property type="match status" value="1"/>
</dbReference>
<sequence>MTDKPRRYVLVDTSILLLLGEGIDVIDQLESFGCKCVVTRSVLRELEKHEKNGGKRGRSARLAKRIIEQRCFILETDLNYKRADDELCEIALRYGVPVATADMGLRRRLLRKVPTFYYRESQRRVMSDDYWD</sequence>
<protein>
    <submittedName>
        <fullName evidence="2">SSU processome protein Utp24</fullName>
    </submittedName>
</protein>
<dbReference type="InterPro" id="IPR041120">
    <property type="entry name" value="PIN_9"/>
</dbReference>
<dbReference type="KEGG" id="ipc:IPA_03905"/>
<name>A0A977K9C2_9CREN</name>
<gene>
    <name evidence="2" type="ORF">IPA_03905</name>
</gene>